<dbReference type="EMBL" id="AZBU02000001">
    <property type="protein sequence ID" value="TMS38668.1"/>
    <property type="molecule type" value="Genomic_DNA"/>
</dbReference>
<name>A0A4U8V363_STECR</name>
<evidence type="ECO:0000313" key="3">
    <source>
        <dbReference type="Proteomes" id="UP000298663"/>
    </source>
</evidence>
<accession>A0A4U8V363</accession>
<feature type="region of interest" description="Disordered" evidence="1">
    <location>
        <begin position="1"/>
        <end position="20"/>
    </location>
</feature>
<sequence length="87" mass="9874">MHSSTKPLPNFAAPRRRPPLQVALRKLAGTSGLDGRLRPRRPHPSDPRVPEDRADRPAEDLLDPQWVRLRLRLLILSPHCYPTSALC</sequence>
<keyword evidence="3" id="KW-1185">Reference proteome</keyword>
<organism evidence="2 3">
    <name type="scientific">Steinernema carpocapsae</name>
    <name type="common">Entomopathogenic nematode</name>
    <dbReference type="NCBI Taxonomy" id="34508"/>
    <lineage>
        <taxon>Eukaryota</taxon>
        <taxon>Metazoa</taxon>
        <taxon>Ecdysozoa</taxon>
        <taxon>Nematoda</taxon>
        <taxon>Chromadorea</taxon>
        <taxon>Rhabditida</taxon>
        <taxon>Tylenchina</taxon>
        <taxon>Panagrolaimomorpha</taxon>
        <taxon>Strongyloidoidea</taxon>
        <taxon>Steinernematidae</taxon>
        <taxon>Steinernema</taxon>
    </lineage>
</organism>
<evidence type="ECO:0000256" key="1">
    <source>
        <dbReference type="SAM" id="MobiDB-lite"/>
    </source>
</evidence>
<comment type="caution">
    <text evidence="2">The sequence shown here is derived from an EMBL/GenBank/DDBJ whole genome shotgun (WGS) entry which is preliminary data.</text>
</comment>
<reference evidence="2 3" key="2">
    <citation type="journal article" date="2019" name="G3 (Bethesda)">
        <title>Hybrid Assembly of the Genome of the Entomopathogenic Nematode Steinernema carpocapsae Identifies the X-Chromosome.</title>
        <authorList>
            <person name="Serra L."/>
            <person name="Macchietto M."/>
            <person name="Macias-Munoz A."/>
            <person name="McGill C.J."/>
            <person name="Rodriguez I.M."/>
            <person name="Rodriguez B."/>
            <person name="Murad R."/>
            <person name="Mortazavi A."/>
        </authorList>
    </citation>
    <scope>NUCLEOTIDE SEQUENCE [LARGE SCALE GENOMIC DNA]</scope>
    <source>
        <strain evidence="2 3">ALL</strain>
    </source>
</reference>
<evidence type="ECO:0000313" key="2">
    <source>
        <dbReference type="EMBL" id="TMS38668.1"/>
    </source>
</evidence>
<dbReference type="AlphaFoldDB" id="A0A4U8V363"/>
<proteinExistence type="predicted"/>
<protein>
    <submittedName>
        <fullName evidence="2">Uncharacterized protein</fullName>
    </submittedName>
</protein>
<gene>
    <name evidence="2" type="ORF">L596_005341</name>
</gene>
<reference evidence="2 3" key="1">
    <citation type="journal article" date="2015" name="Genome Biol.">
        <title>Comparative genomics of Steinernema reveals deeply conserved gene regulatory networks.</title>
        <authorList>
            <person name="Dillman A.R."/>
            <person name="Macchietto M."/>
            <person name="Porter C.F."/>
            <person name="Rogers A."/>
            <person name="Williams B."/>
            <person name="Antoshechkin I."/>
            <person name="Lee M.M."/>
            <person name="Goodwin Z."/>
            <person name="Lu X."/>
            <person name="Lewis E.E."/>
            <person name="Goodrich-Blair H."/>
            <person name="Stock S.P."/>
            <person name="Adams B.J."/>
            <person name="Sternberg P.W."/>
            <person name="Mortazavi A."/>
        </authorList>
    </citation>
    <scope>NUCLEOTIDE SEQUENCE [LARGE SCALE GENOMIC DNA]</scope>
    <source>
        <strain evidence="2 3">ALL</strain>
    </source>
</reference>
<feature type="region of interest" description="Disordered" evidence="1">
    <location>
        <begin position="28"/>
        <end position="58"/>
    </location>
</feature>
<dbReference type="Proteomes" id="UP000298663">
    <property type="component" value="Unassembled WGS sequence"/>
</dbReference>
<feature type="compositionally biased region" description="Basic and acidic residues" evidence="1">
    <location>
        <begin position="43"/>
        <end position="58"/>
    </location>
</feature>